<evidence type="ECO:0000313" key="2">
    <source>
        <dbReference type="EMBL" id="MFF4527423.1"/>
    </source>
</evidence>
<evidence type="ECO:0000313" key="3">
    <source>
        <dbReference type="Proteomes" id="UP001602058"/>
    </source>
</evidence>
<proteinExistence type="predicted"/>
<protein>
    <recommendedName>
        <fullName evidence="4">Transposase</fullName>
    </recommendedName>
</protein>
<reference evidence="2 3" key="1">
    <citation type="submission" date="2024-10" db="EMBL/GenBank/DDBJ databases">
        <title>The Natural Products Discovery Center: Release of the First 8490 Sequenced Strains for Exploring Actinobacteria Biosynthetic Diversity.</title>
        <authorList>
            <person name="Kalkreuter E."/>
            <person name="Kautsar S.A."/>
            <person name="Yang D."/>
            <person name="Bader C.D."/>
            <person name="Teijaro C.N."/>
            <person name="Fluegel L."/>
            <person name="Davis C.M."/>
            <person name="Simpson J.R."/>
            <person name="Lauterbach L."/>
            <person name="Steele A.D."/>
            <person name="Gui C."/>
            <person name="Meng S."/>
            <person name="Li G."/>
            <person name="Viehrig K."/>
            <person name="Ye F."/>
            <person name="Su P."/>
            <person name="Kiefer A.F."/>
            <person name="Nichols A."/>
            <person name="Cepeda A.J."/>
            <person name="Yan W."/>
            <person name="Fan B."/>
            <person name="Jiang Y."/>
            <person name="Adhikari A."/>
            <person name="Zheng C.-J."/>
            <person name="Schuster L."/>
            <person name="Cowan T.M."/>
            <person name="Smanski M.J."/>
            <person name="Chevrette M.G."/>
            <person name="De Carvalho L.P.S."/>
            <person name="Shen B."/>
        </authorList>
    </citation>
    <scope>NUCLEOTIDE SEQUENCE [LARGE SCALE GENOMIC DNA]</scope>
    <source>
        <strain evidence="2 3">NPDC001390</strain>
    </source>
</reference>
<dbReference type="RefSeq" id="WP_351087475.1">
    <property type="nucleotide sequence ID" value="NZ_JBEOZG010000052.1"/>
</dbReference>
<evidence type="ECO:0000256" key="1">
    <source>
        <dbReference type="SAM" id="MobiDB-lite"/>
    </source>
</evidence>
<sequence>MVEPIPPELSPERWKRLQQLTDAARLRAALYPPPKPPQRRRRLRQYPGVRPNPPWQPARHRKRH</sequence>
<feature type="region of interest" description="Disordered" evidence="1">
    <location>
        <begin position="28"/>
        <end position="64"/>
    </location>
</feature>
<comment type="caution">
    <text evidence="2">The sequence shown here is derived from an EMBL/GenBank/DDBJ whole genome shotgun (WGS) entry which is preliminary data.</text>
</comment>
<organism evidence="2 3">
    <name type="scientific">Streptomyces bluensis</name>
    <dbReference type="NCBI Taxonomy" id="33897"/>
    <lineage>
        <taxon>Bacteria</taxon>
        <taxon>Bacillati</taxon>
        <taxon>Actinomycetota</taxon>
        <taxon>Actinomycetes</taxon>
        <taxon>Kitasatosporales</taxon>
        <taxon>Streptomycetaceae</taxon>
        <taxon>Streptomyces</taxon>
    </lineage>
</organism>
<dbReference type="EMBL" id="JBIAWJ010000037">
    <property type="protein sequence ID" value="MFF4527423.1"/>
    <property type="molecule type" value="Genomic_DNA"/>
</dbReference>
<name>A0ABW6UVB4_9ACTN</name>
<keyword evidence="3" id="KW-1185">Reference proteome</keyword>
<evidence type="ECO:0008006" key="4">
    <source>
        <dbReference type="Google" id="ProtNLM"/>
    </source>
</evidence>
<gene>
    <name evidence="2" type="ORF">ACFY1D_39335</name>
</gene>
<dbReference type="Proteomes" id="UP001602058">
    <property type="component" value="Unassembled WGS sequence"/>
</dbReference>
<accession>A0ABW6UVB4</accession>